<protein>
    <submittedName>
        <fullName evidence="8">RNA polymerase sigma factor, sigma-70 family</fullName>
    </submittedName>
</protein>
<dbReference type="InterPro" id="IPR036388">
    <property type="entry name" value="WH-like_DNA-bd_sf"/>
</dbReference>
<dbReference type="AlphaFoldDB" id="A0A090DQX1"/>
<reference evidence="8 9" key="1">
    <citation type="submission" date="2014-08" db="EMBL/GenBank/DDBJ databases">
        <authorList>
            <person name="Moulin Lionel"/>
        </authorList>
    </citation>
    <scope>NUCLEOTIDE SEQUENCE [LARGE SCALE GENOMIC DNA]</scope>
</reference>
<dbReference type="EMBL" id="CCNB01000003">
    <property type="protein sequence ID" value="CDX19013.1"/>
    <property type="molecule type" value="Genomic_DNA"/>
</dbReference>
<dbReference type="SUPFAM" id="SSF88659">
    <property type="entry name" value="Sigma3 and sigma4 domains of RNA polymerase sigma factors"/>
    <property type="match status" value="1"/>
</dbReference>
<name>A0A090DQX1_MESPL</name>
<accession>A0A090DQX1</accession>
<organism evidence="8 9">
    <name type="scientific">Mesorhizobium plurifarium</name>
    <dbReference type="NCBI Taxonomy" id="69974"/>
    <lineage>
        <taxon>Bacteria</taxon>
        <taxon>Pseudomonadati</taxon>
        <taxon>Pseudomonadota</taxon>
        <taxon>Alphaproteobacteria</taxon>
        <taxon>Hyphomicrobiales</taxon>
        <taxon>Phyllobacteriaceae</taxon>
        <taxon>Mesorhizobium</taxon>
    </lineage>
</organism>
<dbReference type="InterPro" id="IPR007627">
    <property type="entry name" value="RNA_pol_sigma70_r2"/>
</dbReference>
<dbReference type="NCBIfam" id="TIGR02937">
    <property type="entry name" value="sigma70-ECF"/>
    <property type="match status" value="1"/>
</dbReference>
<dbReference type="InterPro" id="IPR013324">
    <property type="entry name" value="RNA_pol_sigma_r3/r4-like"/>
</dbReference>
<dbReference type="Gene3D" id="1.10.1740.10">
    <property type="match status" value="1"/>
</dbReference>
<sequence>MGQAGFNLSESQLDAALVTAARFGEAHGFGLLFERYRPQLHAIALSMLGYTGDAEDAVHDTFLTALARLHSLRDPAAVGGWLHSILRNHCLMALRRRRPRAGSAETERAFRELADEERIESRIESRDLRDWVWAALAHLPEMQRATVMLRYFGSSPGYEQIAAILGVPVGTVRSRLSEAKIRLSELLLASAGLPDRAHQKLVAERLAFYTEEYRSLQHGGKERVLEHYAKDLDIAFAGGPRGIGRHLFGEAIDEDVGAGVRHEPVRALASANVTVLEGDFVNPPENPLHCPPSFAVVLVHGERQVRLMRIHTSERPQRIEE</sequence>
<dbReference type="Gene3D" id="1.10.10.10">
    <property type="entry name" value="Winged helix-like DNA-binding domain superfamily/Winged helix DNA-binding domain"/>
    <property type="match status" value="1"/>
</dbReference>
<evidence type="ECO:0000313" key="9">
    <source>
        <dbReference type="Proteomes" id="UP000046373"/>
    </source>
</evidence>
<dbReference type="SUPFAM" id="SSF88946">
    <property type="entry name" value="Sigma2 domain of RNA polymerase sigma factors"/>
    <property type="match status" value="1"/>
</dbReference>
<comment type="similarity">
    <text evidence="1">Belongs to the sigma-70 factor family. ECF subfamily.</text>
</comment>
<evidence type="ECO:0000256" key="2">
    <source>
        <dbReference type="ARBA" id="ARBA00023015"/>
    </source>
</evidence>
<evidence type="ECO:0000256" key="4">
    <source>
        <dbReference type="ARBA" id="ARBA00023125"/>
    </source>
</evidence>
<evidence type="ECO:0000259" key="6">
    <source>
        <dbReference type="Pfam" id="PF04542"/>
    </source>
</evidence>
<evidence type="ECO:0000313" key="8">
    <source>
        <dbReference type="EMBL" id="CDX19013.1"/>
    </source>
</evidence>
<evidence type="ECO:0000256" key="1">
    <source>
        <dbReference type="ARBA" id="ARBA00010641"/>
    </source>
</evidence>
<dbReference type="Pfam" id="PF04542">
    <property type="entry name" value="Sigma70_r2"/>
    <property type="match status" value="1"/>
</dbReference>
<dbReference type="InterPro" id="IPR013325">
    <property type="entry name" value="RNA_pol_sigma_r2"/>
</dbReference>
<gene>
    <name evidence="8" type="ORF">MPLDJ20_110219</name>
</gene>
<dbReference type="InterPro" id="IPR014284">
    <property type="entry name" value="RNA_pol_sigma-70_dom"/>
</dbReference>
<dbReference type="Pfam" id="PF08281">
    <property type="entry name" value="Sigma70_r4_2"/>
    <property type="match status" value="1"/>
</dbReference>
<evidence type="ECO:0000256" key="3">
    <source>
        <dbReference type="ARBA" id="ARBA00023082"/>
    </source>
</evidence>
<keyword evidence="4" id="KW-0238">DNA-binding</keyword>
<dbReference type="GO" id="GO:0003677">
    <property type="term" value="F:DNA binding"/>
    <property type="evidence" value="ECO:0007669"/>
    <property type="project" value="UniProtKB-KW"/>
</dbReference>
<proteinExistence type="inferred from homology"/>
<dbReference type="InterPro" id="IPR013249">
    <property type="entry name" value="RNA_pol_sigma70_r4_t2"/>
</dbReference>
<dbReference type="PANTHER" id="PTHR43133:SF8">
    <property type="entry name" value="RNA POLYMERASE SIGMA FACTOR HI_1459-RELATED"/>
    <property type="match status" value="1"/>
</dbReference>
<dbReference type="Proteomes" id="UP000046373">
    <property type="component" value="Unassembled WGS sequence"/>
</dbReference>
<keyword evidence="5" id="KW-0804">Transcription</keyword>
<dbReference type="PANTHER" id="PTHR43133">
    <property type="entry name" value="RNA POLYMERASE ECF-TYPE SIGMA FACTO"/>
    <property type="match status" value="1"/>
</dbReference>
<feature type="domain" description="RNA polymerase sigma factor 70 region 4 type 2" evidence="7">
    <location>
        <begin position="130"/>
        <end position="183"/>
    </location>
</feature>
<evidence type="ECO:0000259" key="7">
    <source>
        <dbReference type="Pfam" id="PF08281"/>
    </source>
</evidence>
<dbReference type="GO" id="GO:0006352">
    <property type="term" value="P:DNA-templated transcription initiation"/>
    <property type="evidence" value="ECO:0007669"/>
    <property type="project" value="InterPro"/>
</dbReference>
<evidence type="ECO:0000256" key="5">
    <source>
        <dbReference type="ARBA" id="ARBA00023163"/>
    </source>
</evidence>
<keyword evidence="2" id="KW-0805">Transcription regulation</keyword>
<keyword evidence="3" id="KW-0731">Sigma factor</keyword>
<dbReference type="CDD" id="cd06171">
    <property type="entry name" value="Sigma70_r4"/>
    <property type="match status" value="1"/>
</dbReference>
<dbReference type="GO" id="GO:0016987">
    <property type="term" value="F:sigma factor activity"/>
    <property type="evidence" value="ECO:0007669"/>
    <property type="project" value="UniProtKB-KW"/>
</dbReference>
<dbReference type="InterPro" id="IPR039425">
    <property type="entry name" value="RNA_pol_sigma-70-like"/>
</dbReference>
<feature type="domain" description="RNA polymerase sigma-70 region 2" evidence="6">
    <location>
        <begin position="32"/>
        <end position="98"/>
    </location>
</feature>